<dbReference type="Pfam" id="PF01569">
    <property type="entry name" value="PAP2"/>
    <property type="match status" value="1"/>
</dbReference>
<feature type="transmembrane region" description="Helical" evidence="7">
    <location>
        <begin position="179"/>
        <end position="199"/>
    </location>
</feature>
<evidence type="ECO:0000256" key="6">
    <source>
        <dbReference type="ARBA" id="ARBA00023136"/>
    </source>
</evidence>
<evidence type="ECO:0000259" key="8">
    <source>
        <dbReference type="SMART" id="SM00014"/>
    </source>
</evidence>
<feature type="transmembrane region" description="Helical" evidence="7">
    <location>
        <begin position="396"/>
        <end position="415"/>
    </location>
</feature>
<feature type="transmembrane region" description="Helical" evidence="7">
    <location>
        <begin position="451"/>
        <end position="469"/>
    </location>
</feature>
<dbReference type="InterPro" id="IPR000326">
    <property type="entry name" value="PAP2/HPO"/>
</dbReference>
<keyword evidence="5 7" id="KW-1133">Transmembrane helix</keyword>
<feature type="transmembrane region" description="Helical" evidence="7">
    <location>
        <begin position="421"/>
        <end position="439"/>
    </location>
</feature>
<comment type="subcellular location">
    <subcellularLocation>
        <location evidence="1">Cell membrane</location>
        <topology evidence="1">Multi-pass membrane protein</topology>
    </subcellularLocation>
</comment>
<dbReference type="SMART" id="SM00014">
    <property type="entry name" value="acidPPc"/>
    <property type="match status" value="1"/>
</dbReference>
<feature type="transmembrane region" description="Helical" evidence="7">
    <location>
        <begin position="294"/>
        <end position="318"/>
    </location>
</feature>
<dbReference type="RefSeq" id="WP_113879825.1">
    <property type="nucleotide sequence ID" value="NZ_JAIVLO010000006.1"/>
</dbReference>
<dbReference type="InterPro" id="IPR032816">
    <property type="entry name" value="VTT_dom"/>
</dbReference>
<keyword evidence="4 7" id="KW-0812">Transmembrane</keyword>
<dbReference type="CDD" id="cd03392">
    <property type="entry name" value="PAP2_like_2"/>
    <property type="match status" value="1"/>
</dbReference>
<organism evidence="10 11">
    <name type="scientific">Marinobacter nauticus</name>
    <name type="common">Marinobacter hydrocarbonoclasticus</name>
    <name type="synonym">Marinobacter aquaeolei</name>
    <dbReference type="NCBI Taxonomy" id="2743"/>
    <lineage>
        <taxon>Bacteria</taxon>
        <taxon>Pseudomonadati</taxon>
        <taxon>Pseudomonadota</taxon>
        <taxon>Gammaproteobacteria</taxon>
        <taxon>Pseudomonadales</taxon>
        <taxon>Marinobacteraceae</taxon>
        <taxon>Marinobacter</taxon>
    </lineage>
</organism>
<name>A0A368V101_MARNT</name>
<dbReference type="InterPro" id="IPR032818">
    <property type="entry name" value="DedA-like"/>
</dbReference>
<evidence type="ECO:0000256" key="5">
    <source>
        <dbReference type="ARBA" id="ARBA00022989"/>
    </source>
</evidence>
<evidence type="ECO:0000256" key="1">
    <source>
        <dbReference type="ARBA" id="ARBA00004651"/>
    </source>
</evidence>
<dbReference type="PANTHER" id="PTHR30353:SF15">
    <property type="entry name" value="INNER MEMBRANE PROTEIN YABI"/>
    <property type="match status" value="1"/>
</dbReference>
<feature type="transmembrane region" description="Helical" evidence="7">
    <location>
        <begin position="64"/>
        <end position="85"/>
    </location>
</feature>
<feature type="transmembrane region" description="Helical" evidence="7">
    <location>
        <begin position="255"/>
        <end position="274"/>
    </location>
</feature>
<dbReference type="Pfam" id="PF09335">
    <property type="entry name" value="VTT_dom"/>
    <property type="match status" value="1"/>
</dbReference>
<dbReference type="EMBL" id="QNSA01000006">
    <property type="protein sequence ID" value="RBP73206.1"/>
    <property type="molecule type" value="Genomic_DNA"/>
</dbReference>
<keyword evidence="3" id="KW-1003">Cell membrane</keyword>
<feature type="transmembrane region" description="Helical" evidence="7">
    <location>
        <begin position="20"/>
        <end position="52"/>
    </location>
</feature>
<feature type="transmembrane region" description="Helical" evidence="7">
    <location>
        <begin position="144"/>
        <end position="167"/>
    </location>
</feature>
<keyword evidence="12" id="KW-1185">Reference proteome</keyword>
<dbReference type="EMBL" id="QPJB01000006">
    <property type="protein sequence ID" value="RCW34025.1"/>
    <property type="molecule type" value="Genomic_DNA"/>
</dbReference>
<evidence type="ECO:0000313" key="12">
    <source>
        <dbReference type="Proteomes" id="UP000253065"/>
    </source>
</evidence>
<dbReference type="PANTHER" id="PTHR30353">
    <property type="entry name" value="INNER MEMBRANE PROTEIN DEDA-RELATED"/>
    <property type="match status" value="1"/>
</dbReference>
<dbReference type="SUPFAM" id="SSF48317">
    <property type="entry name" value="Acid phosphatase/Vanadium-dependent haloperoxidase"/>
    <property type="match status" value="1"/>
</dbReference>
<gene>
    <name evidence="10" type="ORF">DET51_10660</name>
    <name evidence="9" type="ORF">DET64_10660</name>
</gene>
<dbReference type="Proteomes" id="UP000253065">
    <property type="component" value="Unassembled WGS sequence"/>
</dbReference>
<feature type="domain" description="Phosphatidic acid phosphatase type 2/haloperoxidase" evidence="8">
    <location>
        <begin position="325"/>
        <end position="436"/>
    </location>
</feature>
<evidence type="ECO:0000256" key="7">
    <source>
        <dbReference type="SAM" id="Phobius"/>
    </source>
</evidence>
<dbReference type="Proteomes" id="UP000252795">
    <property type="component" value="Unassembled WGS sequence"/>
</dbReference>
<dbReference type="AlphaFoldDB" id="A0A368V101"/>
<evidence type="ECO:0000313" key="10">
    <source>
        <dbReference type="EMBL" id="RCW34025.1"/>
    </source>
</evidence>
<reference evidence="10 11" key="1">
    <citation type="submission" date="2018-07" db="EMBL/GenBank/DDBJ databases">
        <title>Freshwater and sediment microbial communities from various areas in North America, analyzing microbe dynamics in response to fracking.</title>
        <authorList>
            <person name="Lamendella R."/>
        </authorList>
    </citation>
    <scope>NUCLEOTIDE SEQUENCE [LARGE SCALE GENOMIC DNA]</scope>
    <source>
        <strain evidence="10 11">114E</strain>
        <strain evidence="9 12">114E_o</strain>
    </source>
</reference>
<dbReference type="GO" id="GO:0005886">
    <property type="term" value="C:plasma membrane"/>
    <property type="evidence" value="ECO:0007669"/>
    <property type="project" value="UniProtKB-SubCell"/>
</dbReference>
<feature type="transmembrane region" description="Helical" evidence="7">
    <location>
        <begin position="325"/>
        <end position="343"/>
    </location>
</feature>
<proteinExistence type="inferred from homology"/>
<evidence type="ECO:0000313" key="9">
    <source>
        <dbReference type="EMBL" id="RBP73206.1"/>
    </source>
</evidence>
<keyword evidence="6 7" id="KW-0472">Membrane</keyword>
<accession>A0A368V101</accession>
<dbReference type="Gene3D" id="1.20.144.10">
    <property type="entry name" value="Phosphatidic acid phosphatase type 2/haloperoxidase"/>
    <property type="match status" value="1"/>
</dbReference>
<protein>
    <submittedName>
        <fullName evidence="10">Undecaprenyl-diphosphatase</fullName>
    </submittedName>
</protein>
<evidence type="ECO:0000256" key="4">
    <source>
        <dbReference type="ARBA" id="ARBA00022692"/>
    </source>
</evidence>
<comment type="similarity">
    <text evidence="2">Belongs to the DedA family.</text>
</comment>
<dbReference type="InterPro" id="IPR036938">
    <property type="entry name" value="PAP2/HPO_sf"/>
</dbReference>
<feature type="transmembrane region" description="Helical" evidence="7">
    <location>
        <begin position="363"/>
        <end position="384"/>
    </location>
</feature>
<evidence type="ECO:0000256" key="3">
    <source>
        <dbReference type="ARBA" id="ARBA00022475"/>
    </source>
</evidence>
<sequence length="483" mass="51936">MTATWLTDVTSWVAANPGWLIAALFLTALIESLAVAGIIVPGVALLFAFAALAGKSGLPLSDALLWAGLGAVAGDAISFAIGRLFKGRLNTVWPFSRYPGLIARGESFFRAHGGKSVVIGRFVGPIRPVIPLIAGALTMSWQRFLTFNLLSATGWALVYILPGFFVGSAMGSEIKPPPHFYLVLAISGAALVVVYLIVLRIRLGVGEGSWLYQWLESRMSQYDATHRFWRLYSSERPAQQGEFPLPSLLMTATSLALFLGLAQLVGVSGELAFMNQQVLQWFGALRQPLLDLPMVAFTLLGDPPVLFAAAVFAVLLLAFRGYYAAAIHIATAAAITGISVWLLKAGIGISRPDQVLSAPSSGAYPSGHTAGMTVLVTLAASFVAGENRKHQRWQHYLFLSLPLLPVALSRLYLGVHWFTDVLGGLFLGLAITGATRASYSRYDRVALSPDSLTWAAGIGWLAFVAMYMMGNWETAVVSYAPQL</sequence>
<evidence type="ECO:0000256" key="2">
    <source>
        <dbReference type="ARBA" id="ARBA00010792"/>
    </source>
</evidence>
<comment type="caution">
    <text evidence="10">The sequence shown here is derived from an EMBL/GenBank/DDBJ whole genome shotgun (WGS) entry which is preliminary data.</text>
</comment>
<evidence type="ECO:0000313" key="11">
    <source>
        <dbReference type="Proteomes" id="UP000252795"/>
    </source>
</evidence>